<feature type="modified residue" description="N6-(pyridoxal phosphate)lysine" evidence="7">
    <location>
        <position position="204"/>
    </location>
</feature>
<dbReference type="CDD" id="cd00614">
    <property type="entry name" value="CGS_like"/>
    <property type="match status" value="1"/>
</dbReference>
<comment type="catalytic activity">
    <reaction evidence="6">
        <text>L-methionine + H2O = methanethiol + 2-oxobutanoate + NH4(+)</text>
        <dbReference type="Rhea" id="RHEA:23800"/>
        <dbReference type="ChEBI" id="CHEBI:15377"/>
        <dbReference type="ChEBI" id="CHEBI:16007"/>
        <dbReference type="ChEBI" id="CHEBI:16763"/>
        <dbReference type="ChEBI" id="CHEBI:28938"/>
        <dbReference type="ChEBI" id="CHEBI:57844"/>
        <dbReference type="EC" id="4.4.1.11"/>
    </reaction>
    <physiologicalReaction direction="left-to-right" evidence="6">
        <dbReference type="Rhea" id="RHEA:23801"/>
    </physiologicalReaction>
</comment>
<proteinExistence type="inferred from homology"/>
<accession>A0A437UI04</accession>
<reference evidence="9 10" key="1">
    <citation type="submission" date="2018-12" db="EMBL/GenBank/DDBJ databases">
        <title>A novel vanA-carrying plasmid in a clinical isolate of Enterococcus avium.</title>
        <authorList>
            <person name="Bernasconi O.J."/>
            <person name="Luzzaro F."/>
            <person name="Endimiani A."/>
        </authorList>
    </citation>
    <scope>NUCLEOTIDE SEQUENCE [LARGE SCALE GENOMIC DNA]</scope>
    <source>
        <strain evidence="9 10">LC0559/18</strain>
    </source>
</reference>
<evidence type="ECO:0000256" key="7">
    <source>
        <dbReference type="PIRSR" id="PIRSR001434-2"/>
    </source>
</evidence>
<keyword evidence="9" id="KW-0032">Aminotransferase</keyword>
<comment type="catalytic activity">
    <reaction evidence="5">
        <text>L-homocysteine + H2O = 2-oxobutanoate + hydrogen sulfide + NH4(+) + H(+)</text>
        <dbReference type="Rhea" id="RHEA:14501"/>
        <dbReference type="ChEBI" id="CHEBI:15377"/>
        <dbReference type="ChEBI" id="CHEBI:15378"/>
        <dbReference type="ChEBI" id="CHEBI:16763"/>
        <dbReference type="ChEBI" id="CHEBI:28938"/>
        <dbReference type="ChEBI" id="CHEBI:29919"/>
        <dbReference type="ChEBI" id="CHEBI:58199"/>
        <dbReference type="EC" id="4.4.1.2"/>
    </reaction>
    <physiologicalReaction direction="left-to-right" evidence="5">
        <dbReference type="Rhea" id="RHEA:14502"/>
    </physiologicalReaction>
</comment>
<evidence type="ECO:0000256" key="8">
    <source>
        <dbReference type="RuleBase" id="RU362118"/>
    </source>
</evidence>
<protein>
    <recommendedName>
        <fullName evidence="3">homocysteine desulfhydrase</fullName>
        <ecNumber evidence="3">4.4.1.2</ecNumber>
    </recommendedName>
    <alternativeName>
        <fullName evidence="4">Homocysteine desulfhydrase</fullName>
    </alternativeName>
</protein>
<dbReference type="GO" id="GO:0030170">
    <property type="term" value="F:pyridoxal phosphate binding"/>
    <property type="evidence" value="ECO:0007669"/>
    <property type="project" value="InterPro"/>
</dbReference>
<evidence type="ECO:0000313" key="9">
    <source>
        <dbReference type="EMBL" id="RVU93198.1"/>
    </source>
</evidence>
<comment type="similarity">
    <text evidence="8">Belongs to the trans-sulfuration enzymes family.</text>
</comment>
<dbReference type="PANTHER" id="PTHR11808">
    <property type="entry name" value="TRANS-SULFURATION ENZYME FAMILY MEMBER"/>
    <property type="match status" value="1"/>
</dbReference>
<evidence type="ECO:0000313" key="10">
    <source>
        <dbReference type="Proteomes" id="UP000288388"/>
    </source>
</evidence>
<dbReference type="GO" id="GO:0047982">
    <property type="term" value="F:homocysteine desulfhydrase activity"/>
    <property type="evidence" value="ECO:0007669"/>
    <property type="project" value="UniProtKB-EC"/>
</dbReference>
<evidence type="ECO:0000256" key="3">
    <source>
        <dbReference type="ARBA" id="ARBA00047175"/>
    </source>
</evidence>
<name>A0A437UI04_ENTAV</name>
<dbReference type="SUPFAM" id="SSF53383">
    <property type="entry name" value="PLP-dependent transferases"/>
    <property type="match status" value="1"/>
</dbReference>
<evidence type="ECO:0000256" key="5">
    <source>
        <dbReference type="ARBA" id="ARBA00048780"/>
    </source>
</evidence>
<comment type="caution">
    <text evidence="9">The sequence shown here is derived from an EMBL/GenBank/DDBJ whole genome shotgun (WGS) entry which is preliminary data.</text>
</comment>
<dbReference type="EMBL" id="RYZS01000002">
    <property type="protein sequence ID" value="RVU93198.1"/>
    <property type="molecule type" value="Genomic_DNA"/>
</dbReference>
<dbReference type="Gene3D" id="3.90.1150.10">
    <property type="entry name" value="Aspartate Aminotransferase, domain 1"/>
    <property type="match status" value="1"/>
</dbReference>
<dbReference type="Gene3D" id="3.40.640.10">
    <property type="entry name" value="Type I PLP-dependent aspartate aminotransferase-like (Major domain)"/>
    <property type="match status" value="1"/>
</dbReference>
<dbReference type="GO" id="GO:0005737">
    <property type="term" value="C:cytoplasm"/>
    <property type="evidence" value="ECO:0007669"/>
    <property type="project" value="TreeGrafter"/>
</dbReference>
<keyword evidence="9" id="KW-0808">Transferase</keyword>
<organism evidence="9 10">
    <name type="scientific">Enterococcus avium</name>
    <name type="common">Streptococcus avium</name>
    <dbReference type="NCBI Taxonomy" id="33945"/>
    <lineage>
        <taxon>Bacteria</taxon>
        <taxon>Bacillati</taxon>
        <taxon>Bacillota</taxon>
        <taxon>Bacilli</taxon>
        <taxon>Lactobacillales</taxon>
        <taxon>Enterococcaceae</taxon>
        <taxon>Enterococcus</taxon>
    </lineage>
</organism>
<dbReference type="PIRSF" id="PIRSF001434">
    <property type="entry name" value="CGS"/>
    <property type="match status" value="1"/>
</dbReference>
<dbReference type="PANTHER" id="PTHR11808:SF80">
    <property type="entry name" value="CYSTATHIONINE GAMMA-LYASE"/>
    <property type="match status" value="1"/>
</dbReference>
<dbReference type="InterPro" id="IPR015422">
    <property type="entry name" value="PyrdxlP-dep_Trfase_small"/>
</dbReference>
<sequence length="391" mass="43679">MSRFDEDICSAISRADGNYFPMSPDITMTSSFHYETYEEFLEVSLDEKNNYVYTRGTNPTTKILEDKLALLEGGEKCKVFASGMGAISATLFTLLQAGDHILMLNTIYGEAVAFAKYLEKFDITVDRVDIDKTSDLVGHIKENTKVIYFESPSTQKFQLLDIEWITNFAKKRGIKTVIDGTWSSPLFHKPLSHGVDIVIHSLSKYIGGHSDIVGGAVTGKKDLLDAIFEHGHQSLGATISPFNSWLAIRGLRTLPVRMNHLDQAIRIVLDALSKDSRINHIYHPYLSGVSQQELIQKYLSGFGSLFSIDMIDDDFEKLITFVNSLNIVSLGVSWGGFESLVLPAYKGNNLEKLAERGLKTSHMRIYLGMENPQTIISDIQQALDIAYGKDN</sequence>
<dbReference type="Proteomes" id="UP000288388">
    <property type="component" value="Unassembled WGS sequence"/>
</dbReference>
<evidence type="ECO:0000256" key="4">
    <source>
        <dbReference type="ARBA" id="ARBA00047199"/>
    </source>
</evidence>
<evidence type="ECO:0000256" key="1">
    <source>
        <dbReference type="ARBA" id="ARBA00001933"/>
    </source>
</evidence>
<dbReference type="RefSeq" id="WP_127979847.1">
    <property type="nucleotide sequence ID" value="NZ_JBPFMR010000107.1"/>
</dbReference>
<dbReference type="Pfam" id="PF01053">
    <property type="entry name" value="Cys_Met_Meta_PP"/>
    <property type="match status" value="1"/>
</dbReference>
<evidence type="ECO:0000256" key="6">
    <source>
        <dbReference type="ARBA" id="ARBA00052699"/>
    </source>
</evidence>
<comment type="cofactor">
    <cofactor evidence="1 8">
        <name>pyridoxal 5'-phosphate</name>
        <dbReference type="ChEBI" id="CHEBI:597326"/>
    </cofactor>
</comment>
<keyword evidence="2 7" id="KW-0663">Pyridoxal phosphate</keyword>
<dbReference type="AlphaFoldDB" id="A0A437UI04"/>
<dbReference type="FunFam" id="3.40.640.10:FF:000046">
    <property type="entry name" value="Cystathionine gamma-lyase"/>
    <property type="match status" value="1"/>
</dbReference>
<gene>
    <name evidence="9" type="ORF">EK398_22485</name>
</gene>
<dbReference type="GO" id="GO:0008483">
    <property type="term" value="F:transaminase activity"/>
    <property type="evidence" value="ECO:0007669"/>
    <property type="project" value="UniProtKB-KW"/>
</dbReference>
<dbReference type="InterPro" id="IPR000277">
    <property type="entry name" value="Cys/Met-Metab_PyrdxlP-dep_enz"/>
</dbReference>
<dbReference type="GO" id="GO:0019346">
    <property type="term" value="P:transsulfuration"/>
    <property type="evidence" value="ECO:0007669"/>
    <property type="project" value="InterPro"/>
</dbReference>
<dbReference type="InterPro" id="IPR015421">
    <property type="entry name" value="PyrdxlP-dep_Trfase_major"/>
</dbReference>
<dbReference type="GO" id="GO:0018826">
    <property type="term" value="F:methionine gamma-lyase activity"/>
    <property type="evidence" value="ECO:0007669"/>
    <property type="project" value="UniProtKB-EC"/>
</dbReference>
<dbReference type="InterPro" id="IPR015424">
    <property type="entry name" value="PyrdxlP-dep_Trfase"/>
</dbReference>
<dbReference type="EC" id="4.4.1.2" evidence="3"/>
<evidence type="ECO:0000256" key="2">
    <source>
        <dbReference type="ARBA" id="ARBA00022898"/>
    </source>
</evidence>